<evidence type="ECO:0000256" key="1">
    <source>
        <dbReference type="SAM" id="Phobius"/>
    </source>
</evidence>
<dbReference type="RefSeq" id="WP_015861664.1">
    <property type="nucleotide sequence ID" value="NC_012796.1"/>
</dbReference>
<dbReference type="STRING" id="573370.DMR_30130"/>
<accession>C4XHT7</accession>
<gene>
    <name evidence="2" type="ordered locus">DMR_30130</name>
</gene>
<keyword evidence="1" id="KW-0812">Transmembrane</keyword>
<keyword evidence="3" id="KW-1185">Reference proteome</keyword>
<dbReference type="EMBL" id="AP010904">
    <property type="protein sequence ID" value="BAH76504.1"/>
    <property type="molecule type" value="Genomic_DNA"/>
</dbReference>
<keyword evidence="1" id="KW-0472">Membrane</keyword>
<dbReference type="AlphaFoldDB" id="C4XHT7"/>
<dbReference type="KEGG" id="dma:DMR_30130"/>
<feature type="transmembrane region" description="Helical" evidence="1">
    <location>
        <begin position="6"/>
        <end position="32"/>
    </location>
</feature>
<dbReference type="OrthoDB" id="5460441at2"/>
<evidence type="ECO:0000313" key="2">
    <source>
        <dbReference type="EMBL" id="BAH76504.1"/>
    </source>
</evidence>
<reference evidence="2 3" key="1">
    <citation type="journal article" date="2009" name="Genome Res.">
        <title>Whole genome sequence of Desulfovibrio magneticus strain RS-1 revealed common gene clusters in magnetotactic bacteria.</title>
        <authorList>
            <person name="Nakazawa H."/>
            <person name="Arakaki A."/>
            <person name="Narita-Yamada S."/>
            <person name="Yashiro I."/>
            <person name="Jinno K."/>
            <person name="Aoki N."/>
            <person name="Tsuruyama A."/>
            <person name="Okamura Y."/>
            <person name="Tanikawa S."/>
            <person name="Fujita N."/>
            <person name="Takeyama H."/>
            <person name="Matsunaga T."/>
        </authorList>
    </citation>
    <scope>NUCLEOTIDE SEQUENCE [LARGE SCALE GENOMIC DNA]</scope>
    <source>
        <strain evidence="3">ATCC 700980 / DSM 13731 / RS-1</strain>
    </source>
</reference>
<keyword evidence="1" id="KW-1133">Transmembrane helix</keyword>
<evidence type="ECO:0000313" key="3">
    <source>
        <dbReference type="Proteomes" id="UP000009071"/>
    </source>
</evidence>
<name>C4XHT7_SOLM1</name>
<dbReference type="HOGENOM" id="CLU_2842652_0_0_7"/>
<protein>
    <submittedName>
        <fullName evidence="2">Uncharacterized protein</fullName>
    </submittedName>
</protein>
<sequence>MIILEFIAGIALGAVAGGVIKVITHGGGAIVGRDNVRNAIKKEERNVRGRFNDLKVTKNDPKFYE</sequence>
<proteinExistence type="predicted"/>
<dbReference type="Proteomes" id="UP000009071">
    <property type="component" value="Chromosome"/>
</dbReference>
<organism evidence="2 3">
    <name type="scientific">Solidesulfovibrio magneticus (strain ATCC 700980 / DSM 13731 / RS-1)</name>
    <name type="common">Desulfovibrio magneticus</name>
    <dbReference type="NCBI Taxonomy" id="573370"/>
    <lineage>
        <taxon>Bacteria</taxon>
        <taxon>Pseudomonadati</taxon>
        <taxon>Thermodesulfobacteriota</taxon>
        <taxon>Desulfovibrionia</taxon>
        <taxon>Desulfovibrionales</taxon>
        <taxon>Desulfovibrionaceae</taxon>
        <taxon>Solidesulfovibrio</taxon>
    </lineage>
</organism>